<dbReference type="InterPro" id="IPR002347">
    <property type="entry name" value="SDR_fam"/>
</dbReference>
<dbReference type="Proteomes" id="UP000281547">
    <property type="component" value="Unassembled WGS sequence"/>
</dbReference>
<dbReference type="EMBL" id="RZNJ01000002">
    <property type="protein sequence ID" value="RUT32614.1"/>
    <property type="molecule type" value="Genomic_DNA"/>
</dbReference>
<dbReference type="Pfam" id="PF00106">
    <property type="entry name" value="adh_short"/>
    <property type="match status" value="1"/>
</dbReference>
<accession>A0A433XF34</accession>
<reference evidence="3 4" key="1">
    <citation type="journal article" date="2016" name="Int. J. Syst. Evol. Microbiol.">
        <title>Arsenicitalea aurantiaca gen. nov., sp. nov., a new member of the family Hyphomicrobiaceae, isolated from high-arsenic sediment.</title>
        <authorList>
            <person name="Mu Y."/>
            <person name="Zhou L."/>
            <person name="Zeng X.C."/>
            <person name="Liu L."/>
            <person name="Pan Y."/>
            <person name="Chen X."/>
            <person name="Wang J."/>
            <person name="Li S."/>
            <person name="Li W.J."/>
            <person name="Wang Y."/>
        </authorList>
    </citation>
    <scope>NUCLEOTIDE SEQUENCE [LARGE SCALE GENOMIC DNA]</scope>
    <source>
        <strain evidence="3 4">42-50</strain>
    </source>
</reference>
<dbReference type="RefSeq" id="WP_127187571.1">
    <property type="nucleotide sequence ID" value="NZ_RZNJ01000002.1"/>
</dbReference>
<keyword evidence="1" id="KW-0560">Oxidoreductase</keyword>
<evidence type="ECO:0000256" key="1">
    <source>
        <dbReference type="ARBA" id="ARBA00023002"/>
    </source>
</evidence>
<dbReference type="AlphaFoldDB" id="A0A433XF34"/>
<dbReference type="PANTHER" id="PTHR43157:SF31">
    <property type="entry name" value="PHOSPHATIDYLINOSITOL-GLYCAN BIOSYNTHESIS CLASS F PROTEIN"/>
    <property type="match status" value="1"/>
</dbReference>
<dbReference type="PRINTS" id="PR00080">
    <property type="entry name" value="SDRFAMILY"/>
</dbReference>
<dbReference type="InterPro" id="IPR036291">
    <property type="entry name" value="NAD(P)-bd_dom_sf"/>
</dbReference>
<comment type="similarity">
    <text evidence="2">Belongs to the short-chain dehydrogenases/reductases (SDR) family.</text>
</comment>
<dbReference type="Gene3D" id="3.40.50.720">
    <property type="entry name" value="NAD(P)-binding Rossmann-like Domain"/>
    <property type="match status" value="1"/>
</dbReference>
<name>A0A433XF34_9HYPH</name>
<proteinExistence type="inferred from homology"/>
<evidence type="ECO:0000313" key="3">
    <source>
        <dbReference type="EMBL" id="RUT32614.1"/>
    </source>
</evidence>
<protein>
    <submittedName>
        <fullName evidence="3">SDR family oxidoreductase</fullName>
    </submittedName>
</protein>
<dbReference type="CDD" id="cd05327">
    <property type="entry name" value="retinol-DH_like_SDR_c_like"/>
    <property type="match status" value="1"/>
</dbReference>
<evidence type="ECO:0000313" key="4">
    <source>
        <dbReference type="Proteomes" id="UP000281547"/>
    </source>
</evidence>
<gene>
    <name evidence="3" type="ORF">EMQ25_05550</name>
</gene>
<dbReference type="PANTHER" id="PTHR43157">
    <property type="entry name" value="PHOSPHATIDYLINOSITOL-GLYCAN BIOSYNTHESIS CLASS F PROTEIN-RELATED"/>
    <property type="match status" value="1"/>
</dbReference>
<comment type="caution">
    <text evidence="3">The sequence shown here is derived from an EMBL/GenBank/DDBJ whole genome shotgun (WGS) entry which is preliminary data.</text>
</comment>
<dbReference type="OrthoDB" id="109589at2"/>
<dbReference type="GO" id="GO:0016491">
    <property type="term" value="F:oxidoreductase activity"/>
    <property type="evidence" value="ECO:0007669"/>
    <property type="project" value="UniProtKB-KW"/>
</dbReference>
<keyword evidence="4" id="KW-1185">Reference proteome</keyword>
<evidence type="ECO:0000256" key="2">
    <source>
        <dbReference type="RuleBase" id="RU000363"/>
    </source>
</evidence>
<dbReference type="PRINTS" id="PR00081">
    <property type="entry name" value="GDHRDH"/>
</dbReference>
<organism evidence="3 4">
    <name type="scientific">Arsenicitalea aurantiaca</name>
    <dbReference type="NCBI Taxonomy" id="1783274"/>
    <lineage>
        <taxon>Bacteria</taxon>
        <taxon>Pseudomonadati</taxon>
        <taxon>Pseudomonadota</taxon>
        <taxon>Alphaproteobacteria</taxon>
        <taxon>Hyphomicrobiales</taxon>
        <taxon>Devosiaceae</taxon>
        <taxon>Arsenicitalea</taxon>
    </lineage>
</organism>
<dbReference type="SUPFAM" id="SSF51735">
    <property type="entry name" value="NAD(P)-binding Rossmann-fold domains"/>
    <property type="match status" value="1"/>
</dbReference>
<sequence length="296" mass="32136">MVQDFEGRVAIVTGATGGVGLETARELARRGFTVGVHGRSEEKGEAAIRSIADTARYPDRLHFLKADLADLSAVRSLAGTINDRFAKVDVLINNAGLVNARRKVTIDGFEETFAVNHLAHFLLTGLILDRIRSAAPARIINLSSNAHLAGKMHFDDLQAERRYSTFGVYGNTKLANLLFTFELARRLSGSGVTVNAVHPGAVATGFAQNNGGLAMLAMRILRPFFLTPEKGAATSIHVATAPELEAVTGRYFYKSRQHKTSARAQDAETARLLWERSEEMTGYPFAESLLPASLLP</sequence>